<evidence type="ECO:0000256" key="4">
    <source>
        <dbReference type="ARBA" id="ARBA00023015"/>
    </source>
</evidence>
<evidence type="ECO:0000256" key="3">
    <source>
        <dbReference type="ARBA" id="ARBA00022884"/>
    </source>
</evidence>
<dbReference type="PANTHER" id="PTHR11078">
    <property type="entry name" value="N UTILIZATION SUBSTANCE PROTEIN B-RELATED"/>
    <property type="match status" value="1"/>
</dbReference>
<dbReference type="RefSeq" id="WP_161811467.1">
    <property type="nucleotide sequence ID" value="NZ_BLJN01000002.1"/>
</dbReference>
<reference evidence="9" key="1">
    <citation type="submission" date="2020-01" db="EMBL/GenBank/DDBJ databases">
        <title>'Steroidobacter agaridevorans' sp. nov., agar-degrading bacteria isolated from rhizosphere soils.</title>
        <authorList>
            <person name="Ikenaga M."/>
            <person name="Kataoka M."/>
            <person name="Murouchi A."/>
            <person name="Katsuragi S."/>
            <person name="Sakai M."/>
        </authorList>
    </citation>
    <scope>NUCLEOTIDE SEQUENCE [LARGE SCALE GENOMIC DNA]</scope>
    <source>
        <strain evidence="9">YU21-B</strain>
    </source>
</reference>
<dbReference type="HAMAP" id="MF_00073">
    <property type="entry name" value="NusB"/>
    <property type="match status" value="1"/>
</dbReference>
<comment type="caution">
    <text evidence="8">The sequence shown here is derived from an EMBL/GenBank/DDBJ whole genome shotgun (WGS) entry which is preliminary data.</text>
</comment>
<dbReference type="InterPro" id="IPR006027">
    <property type="entry name" value="NusB_RsmB_TIM44"/>
</dbReference>
<dbReference type="GO" id="GO:0003723">
    <property type="term" value="F:RNA binding"/>
    <property type="evidence" value="ECO:0007669"/>
    <property type="project" value="UniProtKB-UniRule"/>
</dbReference>
<evidence type="ECO:0000256" key="2">
    <source>
        <dbReference type="ARBA" id="ARBA00022814"/>
    </source>
</evidence>
<evidence type="ECO:0000256" key="6">
    <source>
        <dbReference type="HAMAP-Rule" id="MF_00073"/>
    </source>
</evidence>
<feature type="domain" description="NusB/RsmB/TIM44" evidence="7">
    <location>
        <begin position="21"/>
        <end position="144"/>
    </location>
</feature>
<keyword evidence="3 6" id="KW-0694">RNA-binding</keyword>
<evidence type="ECO:0000259" key="7">
    <source>
        <dbReference type="Pfam" id="PF01029"/>
    </source>
</evidence>
<sequence>MTDEAPKQIARGTGSRARSLARKLAMQALYQWQLTQQDAVEIKQQYLESEDSAGVDEDHFVELVTQVIARHEEITTALKPFVDRPLEQLDPVEAAILMIGMYELQRRLDVPYRVVINEGVDLCKRFGATDAHKYINAVLDRAAREIRAAERQ</sequence>
<protein>
    <recommendedName>
        <fullName evidence="6">Transcription antitermination protein NusB</fullName>
    </recommendedName>
    <alternativeName>
        <fullName evidence="6">Antitermination factor NusB</fullName>
    </alternativeName>
</protein>
<organism evidence="8 9">
    <name type="scientific">Steroidobacter agaridevorans</name>
    <dbReference type="NCBI Taxonomy" id="2695856"/>
    <lineage>
        <taxon>Bacteria</taxon>
        <taxon>Pseudomonadati</taxon>
        <taxon>Pseudomonadota</taxon>
        <taxon>Gammaproteobacteria</taxon>
        <taxon>Steroidobacterales</taxon>
        <taxon>Steroidobacteraceae</taxon>
        <taxon>Steroidobacter</taxon>
    </lineage>
</organism>
<name>A0A829YAP5_9GAMM</name>
<dbReference type="GO" id="GO:0006353">
    <property type="term" value="P:DNA-templated transcription termination"/>
    <property type="evidence" value="ECO:0007669"/>
    <property type="project" value="UniProtKB-UniRule"/>
</dbReference>
<evidence type="ECO:0000313" key="9">
    <source>
        <dbReference type="Proteomes" id="UP000445000"/>
    </source>
</evidence>
<dbReference type="InterPro" id="IPR035926">
    <property type="entry name" value="NusB-like_sf"/>
</dbReference>
<keyword evidence="5 6" id="KW-0804">Transcription</keyword>
<comment type="function">
    <text evidence="6">Involved in transcription antitermination. Required for transcription of ribosomal RNA (rRNA) genes. Binds specifically to the boxA antiterminator sequence of the ribosomal RNA (rrn) operons.</text>
</comment>
<evidence type="ECO:0000256" key="1">
    <source>
        <dbReference type="ARBA" id="ARBA00005952"/>
    </source>
</evidence>
<dbReference type="GO" id="GO:0031564">
    <property type="term" value="P:transcription antitermination"/>
    <property type="evidence" value="ECO:0007669"/>
    <property type="project" value="UniProtKB-KW"/>
</dbReference>
<dbReference type="InterPro" id="IPR011605">
    <property type="entry name" value="NusB_fam"/>
</dbReference>
<proteinExistence type="inferred from homology"/>
<dbReference type="Proteomes" id="UP000445000">
    <property type="component" value="Unassembled WGS sequence"/>
</dbReference>
<comment type="similarity">
    <text evidence="1 6">Belongs to the NusB family.</text>
</comment>
<dbReference type="Pfam" id="PF01029">
    <property type="entry name" value="NusB"/>
    <property type="match status" value="1"/>
</dbReference>
<evidence type="ECO:0000313" key="8">
    <source>
        <dbReference type="EMBL" id="GFE79702.1"/>
    </source>
</evidence>
<keyword evidence="9" id="KW-1185">Reference proteome</keyword>
<accession>A0A829YAP5</accession>
<keyword evidence="2 6" id="KW-0889">Transcription antitermination</keyword>
<gene>
    <name evidence="6 8" type="primary">nusB</name>
    <name evidence="8" type="ORF">GCM10011487_17020</name>
</gene>
<dbReference type="NCBIfam" id="TIGR01951">
    <property type="entry name" value="nusB"/>
    <property type="match status" value="1"/>
</dbReference>
<dbReference type="AlphaFoldDB" id="A0A829YAP5"/>
<keyword evidence="4 6" id="KW-0805">Transcription regulation</keyword>
<dbReference type="EMBL" id="BLJN01000002">
    <property type="protein sequence ID" value="GFE79702.1"/>
    <property type="molecule type" value="Genomic_DNA"/>
</dbReference>
<dbReference type="Gene3D" id="1.10.940.10">
    <property type="entry name" value="NusB-like"/>
    <property type="match status" value="1"/>
</dbReference>
<dbReference type="GO" id="GO:0005829">
    <property type="term" value="C:cytosol"/>
    <property type="evidence" value="ECO:0007669"/>
    <property type="project" value="TreeGrafter"/>
</dbReference>
<dbReference type="SUPFAM" id="SSF48013">
    <property type="entry name" value="NusB-like"/>
    <property type="match status" value="1"/>
</dbReference>
<dbReference type="PANTHER" id="PTHR11078:SF3">
    <property type="entry name" value="ANTITERMINATION NUSB DOMAIN-CONTAINING PROTEIN"/>
    <property type="match status" value="1"/>
</dbReference>
<evidence type="ECO:0000256" key="5">
    <source>
        <dbReference type="ARBA" id="ARBA00023163"/>
    </source>
</evidence>